<sequence length="62" mass="6841">MTASMLQGKLKSPAECSGDKANTYVHVLVEKSATVSKQLMKKPEKTQQSDKDPTKEVLLLLH</sequence>
<protein>
    <submittedName>
        <fullName evidence="2">Uncharacterized protein</fullName>
    </submittedName>
</protein>
<feature type="region of interest" description="Disordered" evidence="1">
    <location>
        <begin position="38"/>
        <end position="62"/>
    </location>
</feature>
<proteinExistence type="predicted"/>
<keyword evidence="3" id="KW-1185">Reference proteome</keyword>
<accession>A0A9D4KCQ8</accession>
<evidence type="ECO:0000313" key="2">
    <source>
        <dbReference type="EMBL" id="KAH3836922.1"/>
    </source>
</evidence>
<reference evidence="2" key="2">
    <citation type="submission" date="2020-11" db="EMBL/GenBank/DDBJ databases">
        <authorList>
            <person name="McCartney M.A."/>
            <person name="Auch B."/>
            <person name="Kono T."/>
            <person name="Mallez S."/>
            <person name="Becker A."/>
            <person name="Gohl D.M."/>
            <person name="Silverstein K.A.T."/>
            <person name="Koren S."/>
            <person name="Bechman K.B."/>
            <person name="Herman A."/>
            <person name="Abrahante J.E."/>
            <person name="Garbe J."/>
        </authorList>
    </citation>
    <scope>NUCLEOTIDE SEQUENCE</scope>
    <source>
        <strain evidence="2">Duluth1</strain>
        <tissue evidence="2">Whole animal</tissue>
    </source>
</reference>
<dbReference type="AlphaFoldDB" id="A0A9D4KCQ8"/>
<evidence type="ECO:0000256" key="1">
    <source>
        <dbReference type="SAM" id="MobiDB-lite"/>
    </source>
</evidence>
<reference evidence="2" key="1">
    <citation type="journal article" date="2019" name="bioRxiv">
        <title>The Genome of the Zebra Mussel, Dreissena polymorpha: A Resource for Invasive Species Research.</title>
        <authorList>
            <person name="McCartney M.A."/>
            <person name="Auch B."/>
            <person name="Kono T."/>
            <person name="Mallez S."/>
            <person name="Zhang Y."/>
            <person name="Obille A."/>
            <person name="Becker A."/>
            <person name="Abrahante J.E."/>
            <person name="Garbe J."/>
            <person name="Badalamenti J.P."/>
            <person name="Herman A."/>
            <person name="Mangelson H."/>
            <person name="Liachko I."/>
            <person name="Sullivan S."/>
            <person name="Sone E.D."/>
            <person name="Koren S."/>
            <person name="Silverstein K.A.T."/>
            <person name="Beckman K.B."/>
            <person name="Gohl D.M."/>
        </authorList>
    </citation>
    <scope>NUCLEOTIDE SEQUENCE</scope>
    <source>
        <strain evidence="2">Duluth1</strain>
        <tissue evidence="2">Whole animal</tissue>
    </source>
</reference>
<name>A0A9D4KCQ8_DREPO</name>
<organism evidence="2 3">
    <name type="scientific">Dreissena polymorpha</name>
    <name type="common">Zebra mussel</name>
    <name type="synonym">Mytilus polymorpha</name>
    <dbReference type="NCBI Taxonomy" id="45954"/>
    <lineage>
        <taxon>Eukaryota</taxon>
        <taxon>Metazoa</taxon>
        <taxon>Spiralia</taxon>
        <taxon>Lophotrochozoa</taxon>
        <taxon>Mollusca</taxon>
        <taxon>Bivalvia</taxon>
        <taxon>Autobranchia</taxon>
        <taxon>Heteroconchia</taxon>
        <taxon>Euheterodonta</taxon>
        <taxon>Imparidentia</taxon>
        <taxon>Neoheterodontei</taxon>
        <taxon>Myida</taxon>
        <taxon>Dreissenoidea</taxon>
        <taxon>Dreissenidae</taxon>
        <taxon>Dreissena</taxon>
    </lineage>
</organism>
<gene>
    <name evidence="2" type="ORF">DPMN_110298</name>
</gene>
<dbReference type="Proteomes" id="UP000828390">
    <property type="component" value="Unassembled WGS sequence"/>
</dbReference>
<dbReference type="EMBL" id="JAIWYP010000004">
    <property type="protein sequence ID" value="KAH3836922.1"/>
    <property type="molecule type" value="Genomic_DNA"/>
</dbReference>
<evidence type="ECO:0000313" key="3">
    <source>
        <dbReference type="Proteomes" id="UP000828390"/>
    </source>
</evidence>
<feature type="compositionally biased region" description="Basic and acidic residues" evidence="1">
    <location>
        <begin position="41"/>
        <end position="55"/>
    </location>
</feature>
<comment type="caution">
    <text evidence="2">The sequence shown here is derived from an EMBL/GenBank/DDBJ whole genome shotgun (WGS) entry which is preliminary data.</text>
</comment>